<dbReference type="OrthoDB" id="5978419at2759"/>
<dbReference type="AlphaFoldDB" id="A0A9W9ZXL7"/>
<keyword evidence="3" id="KW-1185">Reference proteome</keyword>
<proteinExistence type="predicted"/>
<dbReference type="Pfam" id="PF00024">
    <property type="entry name" value="PAN_1"/>
    <property type="match status" value="1"/>
</dbReference>
<feature type="domain" description="Apple" evidence="1">
    <location>
        <begin position="66"/>
        <end position="150"/>
    </location>
</feature>
<name>A0A9W9ZXL7_9CNID</name>
<organism evidence="2 3">
    <name type="scientific">Desmophyllum pertusum</name>
    <dbReference type="NCBI Taxonomy" id="174260"/>
    <lineage>
        <taxon>Eukaryota</taxon>
        <taxon>Metazoa</taxon>
        <taxon>Cnidaria</taxon>
        <taxon>Anthozoa</taxon>
        <taxon>Hexacorallia</taxon>
        <taxon>Scleractinia</taxon>
        <taxon>Caryophylliina</taxon>
        <taxon>Caryophylliidae</taxon>
        <taxon>Desmophyllum</taxon>
    </lineage>
</organism>
<dbReference type="EMBL" id="MU825448">
    <property type="protein sequence ID" value="KAJ7388853.1"/>
    <property type="molecule type" value="Genomic_DNA"/>
</dbReference>
<gene>
    <name evidence="2" type="ORF">OS493_035191</name>
</gene>
<protein>
    <recommendedName>
        <fullName evidence="1">Apple domain-containing protein</fullName>
    </recommendedName>
</protein>
<dbReference type="PROSITE" id="PS50948">
    <property type="entry name" value="PAN"/>
    <property type="match status" value="1"/>
</dbReference>
<evidence type="ECO:0000313" key="3">
    <source>
        <dbReference type="Proteomes" id="UP001163046"/>
    </source>
</evidence>
<accession>A0A9W9ZXL7</accession>
<evidence type="ECO:0000259" key="1">
    <source>
        <dbReference type="PROSITE" id="PS50948"/>
    </source>
</evidence>
<comment type="caution">
    <text evidence="2">The sequence shown here is derived from an EMBL/GenBank/DDBJ whole genome shotgun (WGS) entry which is preliminary data.</text>
</comment>
<dbReference type="InterPro" id="IPR003609">
    <property type="entry name" value="Pan_app"/>
</dbReference>
<reference evidence="2" key="1">
    <citation type="submission" date="2023-01" db="EMBL/GenBank/DDBJ databases">
        <title>Genome assembly of the deep-sea coral Lophelia pertusa.</title>
        <authorList>
            <person name="Herrera S."/>
            <person name="Cordes E."/>
        </authorList>
    </citation>
    <scope>NUCLEOTIDE SEQUENCE</scope>
    <source>
        <strain evidence="2">USNM1676648</strain>
        <tissue evidence="2">Polyp</tissue>
    </source>
</reference>
<evidence type="ECO:0000313" key="2">
    <source>
        <dbReference type="EMBL" id="KAJ7388853.1"/>
    </source>
</evidence>
<dbReference type="Proteomes" id="UP001163046">
    <property type="component" value="Unassembled WGS sequence"/>
</dbReference>
<sequence length="170" mass="19173">MAASVPDCDGYDGVFPNDTVFCEGYKGSLVCTNDKECCKDPNGCFNILRVVDYTRSGQPNPHPEACSRKTITIIQRNNTDKAIYGHVIVYHKAVTVTQCGDFCLREPRCRAFNLATVIDPEGKKDCELLEEDKKIINRQGFSFWLFDRDSYKEEYLAPLCGPEQENPQAS</sequence>